<evidence type="ECO:0000313" key="2">
    <source>
        <dbReference type="EMBL" id="MBR7828582.1"/>
    </source>
</evidence>
<dbReference type="RefSeq" id="WP_212519715.1">
    <property type="nucleotide sequence ID" value="NZ_JAGSOH010000060.1"/>
</dbReference>
<sequence>MPSIEIPDLSEDTYEALERLAFAAGQSVSQYVRALVLRETRHHLPGVPAYSGLNESLAAQSTRARRTQHAFSESPADSRDSRERWRDL</sequence>
<name>A0A941IK55_9ACTN</name>
<feature type="compositionally biased region" description="Basic and acidic residues" evidence="1">
    <location>
        <begin position="76"/>
        <end position="88"/>
    </location>
</feature>
<accession>A0A941IK55</accession>
<evidence type="ECO:0008006" key="4">
    <source>
        <dbReference type="Google" id="ProtNLM"/>
    </source>
</evidence>
<dbReference type="EMBL" id="JAGSOH010000060">
    <property type="protein sequence ID" value="MBR7828582.1"/>
    <property type="molecule type" value="Genomic_DNA"/>
</dbReference>
<dbReference type="Proteomes" id="UP000676325">
    <property type="component" value="Unassembled WGS sequence"/>
</dbReference>
<dbReference type="AlphaFoldDB" id="A0A941IK55"/>
<proteinExistence type="predicted"/>
<reference evidence="2" key="1">
    <citation type="submission" date="2021-04" db="EMBL/GenBank/DDBJ databases">
        <title>Genome based classification of Actinospica acidithermotolerans sp. nov., an actinobacterium isolated from an Indonesian hot spring.</title>
        <authorList>
            <person name="Kusuma A.B."/>
            <person name="Putra K.E."/>
            <person name="Nafisah S."/>
            <person name="Loh J."/>
            <person name="Nouioui I."/>
            <person name="Goodfellow M."/>
        </authorList>
    </citation>
    <scope>NUCLEOTIDE SEQUENCE</scope>
    <source>
        <strain evidence="2">MGRD01-02</strain>
    </source>
</reference>
<keyword evidence="3" id="KW-1185">Reference proteome</keyword>
<organism evidence="2 3">
    <name type="scientific">Actinospica acidithermotolerans</name>
    <dbReference type="NCBI Taxonomy" id="2828514"/>
    <lineage>
        <taxon>Bacteria</taxon>
        <taxon>Bacillati</taxon>
        <taxon>Actinomycetota</taxon>
        <taxon>Actinomycetes</taxon>
        <taxon>Catenulisporales</taxon>
        <taxon>Actinospicaceae</taxon>
        <taxon>Actinospica</taxon>
    </lineage>
</organism>
<evidence type="ECO:0000313" key="3">
    <source>
        <dbReference type="Proteomes" id="UP000676325"/>
    </source>
</evidence>
<evidence type="ECO:0000256" key="1">
    <source>
        <dbReference type="SAM" id="MobiDB-lite"/>
    </source>
</evidence>
<gene>
    <name evidence="2" type="ORF">KDK95_19885</name>
</gene>
<feature type="region of interest" description="Disordered" evidence="1">
    <location>
        <begin position="58"/>
        <end position="88"/>
    </location>
</feature>
<comment type="caution">
    <text evidence="2">The sequence shown here is derived from an EMBL/GenBank/DDBJ whole genome shotgun (WGS) entry which is preliminary data.</text>
</comment>
<protein>
    <recommendedName>
        <fullName evidence="4">Antitoxin</fullName>
    </recommendedName>
</protein>